<dbReference type="PANTHER" id="PTHR48473:SF1">
    <property type="entry name" value="TIR DOMAIN-CONTAINING PROTEIN"/>
    <property type="match status" value="1"/>
</dbReference>
<feature type="region of interest" description="Disordered" evidence="1">
    <location>
        <begin position="193"/>
        <end position="228"/>
    </location>
</feature>
<dbReference type="PANTHER" id="PTHR48473">
    <property type="entry name" value="TIR DOMAIN-CONTAINING PROTEIN"/>
    <property type="match status" value="1"/>
</dbReference>
<keyword evidence="2" id="KW-1133">Transmembrane helix</keyword>
<dbReference type="AlphaFoldDB" id="A0A8X7SB59"/>
<evidence type="ECO:0000313" key="4">
    <source>
        <dbReference type="Proteomes" id="UP000886595"/>
    </source>
</evidence>
<sequence>MEQVSSLKDVIAKKDEELQNVQKLKGNNATVPRRGLSNLRLLGPSSPRRHSIGPSPIARRGKASGSYGRATSDVDNCSEYSSKHSDSGSPRSSDEIKHRKDLHQLSKFAGGSKEIDIEDDIELIGLGDADSEDRLSDISDSCLSMGTETDGSISSAVELTRFPETAKPLEITEEPEPHMAPVKPEKSAKMVKAAPPKDKSNIPSKIPKQTLKPPGQTRPSRLSIATSSSSKALTTKVAVNGPSISTKGGTQLECPSLVVIVNLLLEFASAVGDQLSSTRKPYFAEISLVMSVLSLILSILDFTYKIQARKARFRCKLPIPWFYYPSRGYDRIFGSSTDAILFFCGVGQLIVSTINCSFTERGRDGPIKVSVWPLVFAIGMVVSKFMEKPTISRRANSLKNVFAYFKIVKE</sequence>
<protein>
    <submittedName>
        <fullName evidence="3">Uncharacterized protein</fullName>
    </submittedName>
</protein>
<comment type="caution">
    <text evidence="3">The sequence shown here is derived from an EMBL/GenBank/DDBJ whole genome shotgun (WGS) entry which is preliminary data.</text>
</comment>
<feature type="region of interest" description="Disordered" evidence="1">
    <location>
        <begin position="23"/>
        <end position="111"/>
    </location>
</feature>
<evidence type="ECO:0000256" key="1">
    <source>
        <dbReference type="SAM" id="MobiDB-lite"/>
    </source>
</evidence>
<evidence type="ECO:0000313" key="3">
    <source>
        <dbReference type="EMBL" id="KAG2302913.1"/>
    </source>
</evidence>
<keyword evidence="2" id="KW-0472">Membrane</keyword>
<feature type="transmembrane region" description="Helical" evidence="2">
    <location>
        <begin position="282"/>
        <end position="304"/>
    </location>
</feature>
<feature type="compositionally biased region" description="Basic and acidic residues" evidence="1">
    <location>
        <begin position="81"/>
        <end position="104"/>
    </location>
</feature>
<name>A0A8X7SB59_BRACI</name>
<keyword evidence="2" id="KW-0812">Transmembrane</keyword>
<dbReference type="OrthoDB" id="1747851at2759"/>
<reference evidence="3 4" key="1">
    <citation type="submission" date="2020-02" db="EMBL/GenBank/DDBJ databases">
        <authorList>
            <person name="Ma Q."/>
            <person name="Huang Y."/>
            <person name="Song X."/>
            <person name="Pei D."/>
        </authorList>
    </citation>
    <scope>NUCLEOTIDE SEQUENCE [LARGE SCALE GENOMIC DNA]</scope>
    <source>
        <strain evidence="3">Sxm20200214</strain>
        <tissue evidence="3">Leaf</tissue>
    </source>
</reference>
<evidence type="ECO:0000256" key="2">
    <source>
        <dbReference type="SAM" id="Phobius"/>
    </source>
</evidence>
<feature type="transmembrane region" description="Helical" evidence="2">
    <location>
        <begin position="370"/>
        <end position="386"/>
    </location>
</feature>
<gene>
    <name evidence="3" type="ORF">Bca52824_031564</name>
</gene>
<organism evidence="3 4">
    <name type="scientific">Brassica carinata</name>
    <name type="common">Ethiopian mustard</name>
    <name type="synonym">Abyssinian cabbage</name>
    <dbReference type="NCBI Taxonomy" id="52824"/>
    <lineage>
        <taxon>Eukaryota</taxon>
        <taxon>Viridiplantae</taxon>
        <taxon>Streptophyta</taxon>
        <taxon>Embryophyta</taxon>
        <taxon>Tracheophyta</taxon>
        <taxon>Spermatophyta</taxon>
        <taxon>Magnoliopsida</taxon>
        <taxon>eudicotyledons</taxon>
        <taxon>Gunneridae</taxon>
        <taxon>Pentapetalae</taxon>
        <taxon>rosids</taxon>
        <taxon>malvids</taxon>
        <taxon>Brassicales</taxon>
        <taxon>Brassicaceae</taxon>
        <taxon>Brassiceae</taxon>
        <taxon>Brassica</taxon>
    </lineage>
</organism>
<accession>A0A8X7SB59</accession>
<feature type="transmembrane region" description="Helical" evidence="2">
    <location>
        <begin position="339"/>
        <end position="358"/>
    </location>
</feature>
<dbReference type="EMBL" id="JAAMPC010000007">
    <property type="protein sequence ID" value="KAG2302913.1"/>
    <property type="molecule type" value="Genomic_DNA"/>
</dbReference>
<dbReference type="Proteomes" id="UP000886595">
    <property type="component" value="Unassembled WGS sequence"/>
</dbReference>
<keyword evidence="4" id="KW-1185">Reference proteome</keyword>
<proteinExistence type="predicted"/>